<accession>A0A699U3G2</accession>
<keyword evidence="1" id="KW-0812">Transmembrane</keyword>
<sequence>LLVLEKFTLCLGPAVLTGLAALVDVAAFGLASLTGILPDLVNTTVGANLLMIYSLNIVPNWSTFRVTISLSHIGR</sequence>
<gene>
    <name evidence="2" type="ORF">Tci_887845</name>
</gene>
<feature type="transmembrane region" description="Helical" evidence="1">
    <location>
        <begin position="7"/>
        <end position="28"/>
    </location>
</feature>
<organism evidence="2">
    <name type="scientific">Tanacetum cinerariifolium</name>
    <name type="common">Dalmatian daisy</name>
    <name type="synonym">Chrysanthemum cinerariifolium</name>
    <dbReference type="NCBI Taxonomy" id="118510"/>
    <lineage>
        <taxon>Eukaryota</taxon>
        <taxon>Viridiplantae</taxon>
        <taxon>Streptophyta</taxon>
        <taxon>Embryophyta</taxon>
        <taxon>Tracheophyta</taxon>
        <taxon>Spermatophyta</taxon>
        <taxon>Magnoliopsida</taxon>
        <taxon>eudicotyledons</taxon>
        <taxon>Gunneridae</taxon>
        <taxon>Pentapetalae</taxon>
        <taxon>asterids</taxon>
        <taxon>campanulids</taxon>
        <taxon>Asterales</taxon>
        <taxon>Asteraceae</taxon>
        <taxon>Asteroideae</taxon>
        <taxon>Anthemideae</taxon>
        <taxon>Anthemidinae</taxon>
        <taxon>Tanacetum</taxon>
    </lineage>
</organism>
<reference evidence="2" key="1">
    <citation type="journal article" date="2019" name="Sci. Rep.">
        <title>Draft genome of Tanacetum cinerariifolium, the natural source of mosquito coil.</title>
        <authorList>
            <person name="Yamashiro T."/>
            <person name="Shiraishi A."/>
            <person name="Satake H."/>
            <person name="Nakayama K."/>
        </authorList>
    </citation>
    <scope>NUCLEOTIDE SEQUENCE</scope>
</reference>
<protein>
    <submittedName>
        <fullName evidence="2">Uncharacterized protein</fullName>
    </submittedName>
</protein>
<keyword evidence="1" id="KW-0472">Membrane</keyword>
<dbReference type="EMBL" id="BKCJ011289571">
    <property type="protein sequence ID" value="GFD15876.1"/>
    <property type="molecule type" value="Genomic_DNA"/>
</dbReference>
<evidence type="ECO:0000313" key="2">
    <source>
        <dbReference type="EMBL" id="GFD15876.1"/>
    </source>
</evidence>
<evidence type="ECO:0000256" key="1">
    <source>
        <dbReference type="SAM" id="Phobius"/>
    </source>
</evidence>
<name>A0A699U3G2_TANCI</name>
<dbReference type="AlphaFoldDB" id="A0A699U3G2"/>
<comment type="caution">
    <text evidence="2">The sequence shown here is derived from an EMBL/GenBank/DDBJ whole genome shotgun (WGS) entry which is preliminary data.</text>
</comment>
<feature type="non-terminal residue" evidence="2">
    <location>
        <position position="1"/>
    </location>
</feature>
<keyword evidence="1" id="KW-1133">Transmembrane helix</keyword>
<proteinExistence type="predicted"/>